<comment type="subcellular location">
    <subcellularLocation>
        <location evidence="1">Secreted</location>
    </subcellularLocation>
</comment>
<evidence type="ECO:0000256" key="5">
    <source>
        <dbReference type="ARBA" id="ARBA00022837"/>
    </source>
</evidence>
<evidence type="ECO:0000256" key="2">
    <source>
        <dbReference type="ARBA" id="ARBA00022525"/>
    </source>
</evidence>
<dbReference type="PANTHER" id="PTHR47221:SF9">
    <property type="entry name" value="FIBRINOGEN GAMMA CHAIN"/>
    <property type="match status" value="1"/>
</dbReference>
<evidence type="ECO:0000313" key="12">
    <source>
        <dbReference type="Ensembl" id="ENSMMOP00000004968.1"/>
    </source>
</evidence>
<dbReference type="GO" id="GO:0034116">
    <property type="term" value="P:positive regulation of heterotypic cell-cell adhesion"/>
    <property type="evidence" value="ECO:0007669"/>
    <property type="project" value="TreeGrafter"/>
</dbReference>
<dbReference type="SUPFAM" id="SSF58010">
    <property type="entry name" value="Fibrinogen coiled-coil and central regions"/>
    <property type="match status" value="1"/>
</dbReference>
<evidence type="ECO:0000256" key="6">
    <source>
        <dbReference type="ARBA" id="ARBA00023054"/>
    </source>
</evidence>
<evidence type="ECO:0000259" key="11">
    <source>
        <dbReference type="PROSITE" id="PS51406"/>
    </source>
</evidence>
<dbReference type="GO" id="GO:0030674">
    <property type="term" value="F:protein-macromolecule adaptor activity"/>
    <property type="evidence" value="ECO:0007669"/>
    <property type="project" value="TreeGrafter"/>
</dbReference>
<dbReference type="SUPFAM" id="SSF56496">
    <property type="entry name" value="Fibrinogen C-terminal domain-like"/>
    <property type="match status" value="1"/>
</dbReference>
<dbReference type="GO" id="GO:0070527">
    <property type="term" value="P:platelet aggregation"/>
    <property type="evidence" value="ECO:0007669"/>
    <property type="project" value="TreeGrafter"/>
</dbReference>
<proteinExistence type="predicted"/>
<evidence type="ECO:0000256" key="4">
    <source>
        <dbReference type="ARBA" id="ARBA00022723"/>
    </source>
</evidence>
<dbReference type="GO" id="GO:0042730">
    <property type="term" value="P:fibrinolysis"/>
    <property type="evidence" value="ECO:0007669"/>
    <property type="project" value="TreeGrafter"/>
</dbReference>
<dbReference type="PANTHER" id="PTHR47221">
    <property type="entry name" value="FIBRINOGEN ALPHA CHAIN"/>
    <property type="match status" value="1"/>
</dbReference>
<dbReference type="Ensembl" id="ENSMMOT00000005059.1">
    <property type="protein sequence ID" value="ENSMMOP00000004968.1"/>
    <property type="gene ID" value="ENSMMOG00000003962.1"/>
</dbReference>
<evidence type="ECO:0000256" key="10">
    <source>
        <dbReference type="ARBA" id="ARBA00025974"/>
    </source>
</evidence>
<dbReference type="GO" id="GO:0005102">
    <property type="term" value="F:signaling receptor binding"/>
    <property type="evidence" value="ECO:0007669"/>
    <property type="project" value="InterPro"/>
</dbReference>
<dbReference type="Pfam" id="PF08702">
    <property type="entry name" value="Fib_alpha"/>
    <property type="match status" value="1"/>
</dbReference>
<keyword evidence="9" id="KW-0325">Glycoprotein</keyword>
<evidence type="ECO:0000256" key="9">
    <source>
        <dbReference type="ARBA" id="ARBA00023180"/>
    </source>
</evidence>
<organism evidence="12 13">
    <name type="scientific">Mola mola</name>
    <name type="common">Ocean sunfish</name>
    <name type="synonym">Tetraodon mola</name>
    <dbReference type="NCBI Taxonomy" id="94237"/>
    <lineage>
        <taxon>Eukaryota</taxon>
        <taxon>Metazoa</taxon>
        <taxon>Chordata</taxon>
        <taxon>Craniata</taxon>
        <taxon>Vertebrata</taxon>
        <taxon>Euteleostomi</taxon>
        <taxon>Actinopterygii</taxon>
        <taxon>Neopterygii</taxon>
        <taxon>Teleostei</taxon>
        <taxon>Neoteleostei</taxon>
        <taxon>Acanthomorphata</taxon>
        <taxon>Eupercaria</taxon>
        <taxon>Tetraodontiformes</taxon>
        <taxon>Molidae</taxon>
        <taxon>Mola</taxon>
    </lineage>
</organism>
<dbReference type="SMART" id="SM01212">
    <property type="entry name" value="Fib_alpha"/>
    <property type="match status" value="1"/>
</dbReference>
<name>A0A3Q3VU35_MOLML</name>
<accession>A0A3Q3VU35</accession>
<reference evidence="12" key="2">
    <citation type="submission" date="2025-09" db="UniProtKB">
        <authorList>
            <consortium name="Ensembl"/>
        </authorList>
    </citation>
    <scope>IDENTIFICATION</scope>
</reference>
<sequence length="261" mass="29582">MAICNPNNAFGKYCPTTCGVAEYLSKYHSDADTDLESMLRDLEIISNWTQGAEQTAEFMKDSVTLAQKSSTSDMYYKKSSNMLDDVTRFQLTIFQQEQDIIKLQHLISSNEEKMANLKRLAMVLQEKCDKPCKDEVEIQTITGKDCQDIANKGAIISGLYFVKPALATEQFLVYCEIDSFGRGFTVIQRRRDGSVDFGKDWIQYKEGFGYLSPDDTTEFWLGNEKIHLLTADTSSIPNVLRIELIDWAGNKKCAHSNSKII</sequence>
<dbReference type="GO" id="GO:0051258">
    <property type="term" value="P:protein polymerization"/>
    <property type="evidence" value="ECO:0007669"/>
    <property type="project" value="InterPro"/>
</dbReference>
<dbReference type="GO" id="GO:0005201">
    <property type="term" value="F:extracellular matrix structural constituent"/>
    <property type="evidence" value="ECO:0007669"/>
    <property type="project" value="TreeGrafter"/>
</dbReference>
<dbReference type="InterPro" id="IPR002181">
    <property type="entry name" value="Fibrinogen_a/b/g_C_dom"/>
</dbReference>
<dbReference type="GO" id="GO:0072377">
    <property type="term" value="P:blood coagulation, common pathway"/>
    <property type="evidence" value="ECO:0007669"/>
    <property type="project" value="TreeGrafter"/>
</dbReference>
<dbReference type="STRING" id="94237.ENSMMOP00000004968"/>
<comment type="subunit">
    <text evidence="10">Heterohexamer; disulfide linked. Contains 2 sets of 3 non-identical chains (alpha, beta and gamma). The 2 heterotrimers are in head to head conformation with the N-termini in a small central domain.</text>
</comment>
<keyword evidence="4" id="KW-0479">Metal-binding</keyword>
<dbReference type="SMART" id="SM00186">
    <property type="entry name" value="FBG"/>
    <property type="match status" value="1"/>
</dbReference>
<dbReference type="Pfam" id="PF00147">
    <property type="entry name" value="Fibrinogen_C"/>
    <property type="match status" value="1"/>
</dbReference>
<keyword evidence="8" id="KW-1015">Disulfide bond</keyword>
<keyword evidence="2" id="KW-0964">Secreted</keyword>
<feature type="domain" description="Fibrinogen C-terminal" evidence="11">
    <location>
        <begin position="137"/>
        <end position="261"/>
    </location>
</feature>
<dbReference type="OMA" id="CAHSNSK"/>
<evidence type="ECO:0000256" key="3">
    <source>
        <dbReference type="ARBA" id="ARBA00022696"/>
    </source>
</evidence>
<reference evidence="12" key="1">
    <citation type="submission" date="2025-08" db="UniProtKB">
        <authorList>
            <consortium name="Ensembl"/>
        </authorList>
    </citation>
    <scope>IDENTIFICATION</scope>
</reference>
<protein>
    <recommendedName>
        <fullName evidence="11">Fibrinogen C-terminal domain-containing protein</fullName>
    </recommendedName>
</protein>
<dbReference type="GO" id="GO:0005577">
    <property type="term" value="C:fibrinogen complex"/>
    <property type="evidence" value="ECO:0007669"/>
    <property type="project" value="InterPro"/>
</dbReference>
<evidence type="ECO:0000256" key="7">
    <source>
        <dbReference type="ARBA" id="ARBA00023084"/>
    </source>
</evidence>
<keyword evidence="13" id="KW-1185">Reference proteome</keyword>
<evidence type="ECO:0000256" key="8">
    <source>
        <dbReference type="ARBA" id="ARBA00023157"/>
    </source>
</evidence>
<dbReference type="InterPro" id="IPR014716">
    <property type="entry name" value="Fibrinogen_a/b/g_C_1"/>
</dbReference>
<dbReference type="PROSITE" id="PS51406">
    <property type="entry name" value="FIBRINOGEN_C_2"/>
    <property type="match status" value="1"/>
</dbReference>
<dbReference type="Gene3D" id="3.90.215.10">
    <property type="entry name" value="Gamma Fibrinogen, chain A, domain 1"/>
    <property type="match status" value="1"/>
</dbReference>
<evidence type="ECO:0000256" key="1">
    <source>
        <dbReference type="ARBA" id="ARBA00004613"/>
    </source>
</evidence>
<dbReference type="AlphaFoldDB" id="A0A3Q3VU35"/>
<keyword evidence="6" id="KW-0175">Coiled coil</keyword>
<keyword evidence="7" id="KW-0094">Blood coagulation</keyword>
<keyword evidence="5" id="KW-0106">Calcium</keyword>
<keyword evidence="3" id="KW-0356">Hemostasis</keyword>
<dbReference type="InterPro" id="IPR036056">
    <property type="entry name" value="Fibrinogen-like_C"/>
</dbReference>
<dbReference type="InterPro" id="IPR012290">
    <property type="entry name" value="Fibrinogen_a/b/g_coil_dom"/>
</dbReference>
<dbReference type="Gene3D" id="1.20.5.50">
    <property type="match status" value="1"/>
</dbReference>
<evidence type="ECO:0000313" key="13">
    <source>
        <dbReference type="Proteomes" id="UP000261620"/>
    </source>
</evidence>
<dbReference type="InterPro" id="IPR037579">
    <property type="entry name" value="FIB_ANG-like"/>
</dbReference>
<dbReference type="Proteomes" id="UP000261620">
    <property type="component" value="Unplaced"/>
</dbReference>